<feature type="region of interest" description="Disordered" evidence="1">
    <location>
        <begin position="1"/>
        <end position="23"/>
    </location>
</feature>
<dbReference type="KEGG" id="osa:107279578"/>
<dbReference type="InterPro" id="IPR011676">
    <property type="entry name" value="DUF1618"/>
</dbReference>
<protein>
    <recommendedName>
        <fullName evidence="2">DUF1618 domain-containing protein</fullName>
    </recommendedName>
</protein>
<proteinExistence type="predicted"/>
<dbReference type="PANTHER" id="PTHR33074">
    <property type="entry name" value="EXPRESSED PROTEIN-RELATED"/>
    <property type="match status" value="1"/>
</dbReference>
<dbReference type="OrthoDB" id="693195at2759"/>
<dbReference type="PANTHER" id="PTHR33074:SF79">
    <property type="entry name" value="EXPRESSED PROTEIN"/>
    <property type="match status" value="1"/>
</dbReference>
<evidence type="ECO:0000256" key="1">
    <source>
        <dbReference type="SAM" id="MobiDB-lite"/>
    </source>
</evidence>
<accession>A0A8J8YA55</accession>
<dbReference type="AlphaFoldDB" id="A0A8J8YA55"/>
<dbReference type="Proteomes" id="UP000007752">
    <property type="component" value="Chromosome 12"/>
</dbReference>
<organism evidence="3">
    <name type="scientific">Oryza sativa subsp. japonica</name>
    <name type="common">Rice</name>
    <dbReference type="NCBI Taxonomy" id="39947"/>
    <lineage>
        <taxon>Eukaryota</taxon>
        <taxon>Viridiplantae</taxon>
        <taxon>Streptophyta</taxon>
        <taxon>Embryophyta</taxon>
        <taxon>Tracheophyta</taxon>
        <taxon>Spermatophyta</taxon>
        <taxon>Magnoliopsida</taxon>
        <taxon>Liliopsida</taxon>
        <taxon>Poales</taxon>
        <taxon>Poaceae</taxon>
        <taxon>BOP clade</taxon>
        <taxon>Oryzoideae</taxon>
        <taxon>Oryzeae</taxon>
        <taxon>Oryzinae</taxon>
        <taxon>Oryza</taxon>
        <taxon>Oryza sativa</taxon>
    </lineage>
</organism>
<sequence>MSQVGSVPVDDTSADAAAAPEEEKKKKKMAGAIFDTQLIIREPVTGTGAASHRTTTTGFPFSVSLSLAAPPAISHVHLHPMAAPHTLKHGLSSLLAADAHHLLLCVVVPVKTRYYSYDHPEEFFVYTAASALTPTLTRLPAFPDGRQRSSGDIGILTHGGGGFTVSSLQMWMVGEGTITVKELEEGTAIIEEFAKLTLLHCSGGDRDNNNSSSNSWVVKKLALPPFDSDYGGHSGLISKWSSQIAFSHGGKVYWASYNIGLIFCDVLESLPKLQLIKFPFPESEIQLLFHVKTDNCGPTASFRTVGVSDGKIKFVDVDKCRSRPSAIVIRAWTLQMPQMVWKLDDVLDVNGLWGSASFKKYGLHQWVPEYPVVSLLDPHIVHFVLRQPIYHEQVWMITVDMRAKSVVSCKNYPNGEKGYEYKGLLFNPYYISSELSK</sequence>
<gene>
    <name evidence="3" type="ORF">OsJ_35421</name>
</gene>
<evidence type="ECO:0000259" key="2">
    <source>
        <dbReference type="Pfam" id="PF07762"/>
    </source>
</evidence>
<reference evidence="3" key="2">
    <citation type="submission" date="2008-12" db="EMBL/GenBank/DDBJ databases">
        <title>Improved gene annotation of the rice (Oryza sativa) genomes.</title>
        <authorList>
            <person name="Wang J."/>
            <person name="Li R."/>
            <person name="Fan W."/>
            <person name="Huang Q."/>
            <person name="Zhang J."/>
            <person name="Zhou Y."/>
            <person name="Hu Y."/>
            <person name="Zi S."/>
            <person name="Li J."/>
            <person name="Ni P."/>
            <person name="Zheng H."/>
            <person name="Zhang Y."/>
            <person name="Zhao M."/>
            <person name="Hao Q."/>
            <person name="McDermott J."/>
            <person name="Samudrala R."/>
            <person name="Kristiansen K."/>
            <person name="Wong G.K.-S."/>
        </authorList>
    </citation>
    <scope>NUCLEOTIDE SEQUENCE</scope>
</reference>
<dbReference type="Pfam" id="PF07762">
    <property type="entry name" value="DUF1618"/>
    <property type="match status" value="1"/>
</dbReference>
<evidence type="ECO:0000313" key="3">
    <source>
        <dbReference type="EMBL" id="EAZ19836.1"/>
    </source>
</evidence>
<dbReference type="EMBL" id="CM000149">
    <property type="protein sequence ID" value="EAZ19836.1"/>
    <property type="molecule type" value="Genomic_DNA"/>
</dbReference>
<feature type="domain" description="DUF1618" evidence="2">
    <location>
        <begin position="254"/>
        <end position="382"/>
    </location>
</feature>
<reference evidence="3" key="1">
    <citation type="journal article" date="2005" name="PLoS Biol.">
        <title>The genomes of Oryza sativa: a history of duplications.</title>
        <authorList>
            <person name="Yu J."/>
            <person name="Wang J."/>
            <person name="Lin W."/>
            <person name="Li S."/>
            <person name="Li H."/>
            <person name="Zhou J."/>
            <person name="Ni P."/>
            <person name="Dong W."/>
            <person name="Hu S."/>
            <person name="Zeng C."/>
            <person name="Zhang J."/>
            <person name="Zhang Y."/>
            <person name="Li R."/>
            <person name="Xu Z."/>
            <person name="Li S."/>
            <person name="Li X."/>
            <person name="Zheng H."/>
            <person name="Cong L."/>
            <person name="Lin L."/>
            <person name="Yin J."/>
            <person name="Geng J."/>
            <person name="Li G."/>
            <person name="Shi J."/>
            <person name="Liu J."/>
            <person name="Lv H."/>
            <person name="Li J."/>
            <person name="Wang J."/>
            <person name="Deng Y."/>
            <person name="Ran L."/>
            <person name="Shi X."/>
            <person name="Wang X."/>
            <person name="Wu Q."/>
            <person name="Li C."/>
            <person name="Ren X."/>
            <person name="Wang J."/>
            <person name="Wang X."/>
            <person name="Li D."/>
            <person name="Liu D."/>
            <person name="Zhang X."/>
            <person name="Ji Z."/>
            <person name="Zhao W."/>
            <person name="Sun Y."/>
            <person name="Zhang Z."/>
            <person name="Bao J."/>
            <person name="Han Y."/>
            <person name="Dong L."/>
            <person name="Ji J."/>
            <person name="Chen P."/>
            <person name="Wu S."/>
            <person name="Liu J."/>
            <person name="Xiao Y."/>
            <person name="Bu D."/>
            <person name="Tan J."/>
            <person name="Yang L."/>
            <person name="Ye C."/>
            <person name="Zhang J."/>
            <person name="Xu J."/>
            <person name="Zhou Y."/>
            <person name="Yu Y."/>
            <person name="Zhang B."/>
            <person name="Zhuang S."/>
            <person name="Wei H."/>
            <person name="Liu B."/>
            <person name="Lei M."/>
            <person name="Yu H."/>
            <person name="Li Y."/>
            <person name="Xu H."/>
            <person name="Wei S."/>
            <person name="He X."/>
            <person name="Fang L."/>
            <person name="Zhang Z."/>
            <person name="Zhang Y."/>
            <person name="Huang X."/>
            <person name="Su Z."/>
            <person name="Tong W."/>
            <person name="Li J."/>
            <person name="Tong Z."/>
            <person name="Li S."/>
            <person name="Ye J."/>
            <person name="Wang L."/>
            <person name="Fang L."/>
            <person name="Lei T."/>
            <person name="Chen C."/>
            <person name="Chen H."/>
            <person name="Xu Z."/>
            <person name="Li H."/>
            <person name="Huang H."/>
            <person name="Zhang F."/>
            <person name="Xu H."/>
            <person name="Li N."/>
            <person name="Zhao C."/>
            <person name="Li S."/>
            <person name="Dong L."/>
            <person name="Huang Y."/>
            <person name="Li L."/>
            <person name="Xi Y."/>
            <person name="Qi Q."/>
            <person name="Li W."/>
            <person name="Zhang B."/>
            <person name="Hu W."/>
            <person name="Zhang Y."/>
            <person name="Tian X."/>
            <person name="Jiao Y."/>
            <person name="Liang X."/>
            <person name="Jin J."/>
            <person name="Gao L."/>
            <person name="Zheng W."/>
            <person name="Hao B."/>
            <person name="Liu S."/>
            <person name="Wang W."/>
            <person name="Yuan L."/>
            <person name="Cao M."/>
            <person name="McDermott J."/>
            <person name="Samudrala R."/>
            <person name="Wang J."/>
            <person name="Wong G.K."/>
            <person name="Yang H."/>
        </authorList>
    </citation>
    <scope>NUCLEOTIDE SEQUENCE [LARGE SCALE GENOMIC DNA]</scope>
</reference>
<name>A0A8J8YA55_ORYSJ</name>